<dbReference type="AlphaFoldDB" id="A0A6S6TL07"/>
<dbReference type="Gene3D" id="3.40.50.300">
    <property type="entry name" value="P-loop containing nucleotide triphosphate hydrolases"/>
    <property type="match status" value="1"/>
</dbReference>
<dbReference type="InterPro" id="IPR027417">
    <property type="entry name" value="P-loop_NTPase"/>
</dbReference>
<accession>A0A6S6TL07</accession>
<dbReference type="EMBL" id="CACVAP010000083">
    <property type="protein sequence ID" value="CAA6815685.1"/>
    <property type="molecule type" value="Genomic_DNA"/>
</dbReference>
<evidence type="ECO:0000313" key="1">
    <source>
        <dbReference type="EMBL" id="CAA6815685.1"/>
    </source>
</evidence>
<reference evidence="1" key="1">
    <citation type="submission" date="2020-01" db="EMBL/GenBank/DDBJ databases">
        <authorList>
            <person name="Meier V. D."/>
            <person name="Meier V D."/>
        </authorList>
    </citation>
    <scope>NUCLEOTIDE SEQUENCE</scope>
    <source>
        <strain evidence="1">HLG_WM_MAG_06</strain>
    </source>
</reference>
<sequence>MSNTEELKKYLLEKEGAFLLDENNNGKTIMLSGAWGAGKTHFWQNKITKEDKDKFSSEEYEEGLFSKLKEKNKACVYVSLYGKDSLDSLKKEIYIKASSETQLLSKEVSTFGFDALSSIKDSDLKIGQALKAIGSLKDKRKNDKGIKRLKDGGLICLDDFERKSNKINLNDLFGFISQLAIDMNCKIVIILNSDVFTGKEAEVFRNVKEKTVNKFFDFEPTIEELFQSISKDKKYDDLKKEYKGNILKAILETEELNARIYIQVLDNCLEWLKVKESLNDKIIRVLTLGTFNFVLNHMILDYQEIEFNGDYGRLEYTIINFYSNRFSRYCDFNSKDKTTYLEKANAISQKEFIQKLKKYIYQTNGGMIRTGNKPKEYDLTDNEQEQHIDWIIQYEKKLKVLWKYGYQLYYVADVNKETYKEIAQFIKSGILI</sequence>
<organism evidence="1">
    <name type="scientific">uncultured Sulfurovum sp</name>
    <dbReference type="NCBI Taxonomy" id="269237"/>
    <lineage>
        <taxon>Bacteria</taxon>
        <taxon>Pseudomonadati</taxon>
        <taxon>Campylobacterota</taxon>
        <taxon>Epsilonproteobacteria</taxon>
        <taxon>Campylobacterales</taxon>
        <taxon>Sulfurovaceae</taxon>
        <taxon>Sulfurovum</taxon>
        <taxon>environmental samples</taxon>
    </lineage>
</organism>
<name>A0A6S6TL07_9BACT</name>
<gene>
    <name evidence="1" type="ORF">HELGO_WM7133</name>
</gene>
<dbReference type="SUPFAM" id="SSF52540">
    <property type="entry name" value="P-loop containing nucleoside triphosphate hydrolases"/>
    <property type="match status" value="1"/>
</dbReference>
<protein>
    <submittedName>
        <fullName evidence="1">Uncharacterized protein</fullName>
    </submittedName>
</protein>
<proteinExistence type="predicted"/>